<dbReference type="RefSeq" id="WP_116168797.1">
    <property type="nucleotide sequence ID" value="NZ_JAPJUH010000002.1"/>
</dbReference>
<organism evidence="2 3">
    <name type="scientific">Pedobacter agri</name>
    <dbReference type="NCBI Taxonomy" id="454586"/>
    <lineage>
        <taxon>Bacteria</taxon>
        <taxon>Pseudomonadati</taxon>
        <taxon>Bacteroidota</taxon>
        <taxon>Sphingobacteriia</taxon>
        <taxon>Sphingobacteriales</taxon>
        <taxon>Sphingobacteriaceae</taxon>
        <taxon>Pedobacter</taxon>
    </lineage>
</organism>
<dbReference type="PROSITE" id="PS51257">
    <property type="entry name" value="PROKAR_LIPOPROTEIN"/>
    <property type="match status" value="1"/>
</dbReference>
<dbReference type="AlphaFoldDB" id="A0A9X3DBB2"/>
<evidence type="ECO:0000256" key="1">
    <source>
        <dbReference type="SAM" id="SignalP"/>
    </source>
</evidence>
<evidence type="ECO:0008006" key="4">
    <source>
        <dbReference type="Google" id="ProtNLM"/>
    </source>
</evidence>
<accession>A0A9X3DBB2</accession>
<sequence>MRSYTMRIFSLIFLFSLSCSYGFSQERNIESSVLAKNIFAQLKLKQGDVNEELYVEKVLPNMKSQTVMVIPKYRKNEPDGYGNYYLELDAYIIIADNTNGKILYKYYEENAWTSDASRLSSITINTGLFNLNSETRAFGINVSYQGSSQPNPNHHTDLSLFVKSNQSLKKVLSNYTTETFGGEWDMKCVGEFEQVSSTIIVDKKRKTKNFNDLIIKDKITKTINTPVNDDCIEKETVSSKTLRLKFNGTEYK</sequence>
<gene>
    <name evidence="2" type="ORF">OQZ29_06755</name>
</gene>
<protein>
    <recommendedName>
        <fullName evidence="4">DUF4412 domain-containing protein</fullName>
    </recommendedName>
</protein>
<name>A0A9X3DBB2_9SPHI</name>
<reference evidence="2" key="1">
    <citation type="submission" date="2022-11" db="EMBL/GenBank/DDBJ databases">
        <authorList>
            <person name="Graham C."/>
            <person name="Newman J.D."/>
        </authorList>
    </citation>
    <scope>NUCLEOTIDE SEQUENCE</scope>
    <source>
        <strain evidence="2">DSM 19486</strain>
    </source>
</reference>
<evidence type="ECO:0000313" key="3">
    <source>
        <dbReference type="Proteomes" id="UP001142592"/>
    </source>
</evidence>
<proteinExistence type="predicted"/>
<keyword evidence="1" id="KW-0732">Signal</keyword>
<evidence type="ECO:0000313" key="2">
    <source>
        <dbReference type="EMBL" id="MCX3264437.1"/>
    </source>
</evidence>
<feature type="chain" id="PRO_5040933739" description="DUF4412 domain-containing protein" evidence="1">
    <location>
        <begin position="25"/>
        <end position="252"/>
    </location>
</feature>
<keyword evidence="3" id="KW-1185">Reference proteome</keyword>
<dbReference type="EMBL" id="JAPJUH010000002">
    <property type="protein sequence ID" value="MCX3264437.1"/>
    <property type="molecule type" value="Genomic_DNA"/>
</dbReference>
<comment type="caution">
    <text evidence="2">The sequence shown here is derived from an EMBL/GenBank/DDBJ whole genome shotgun (WGS) entry which is preliminary data.</text>
</comment>
<feature type="signal peptide" evidence="1">
    <location>
        <begin position="1"/>
        <end position="24"/>
    </location>
</feature>
<dbReference type="Proteomes" id="UP001142592">
    <property type="component" value="Unassembled WGS sequence"/>
</dbReference>